<dbReference type="Pfam" id="PF01535">
    <property type="entry name" value="PPR"/>
    <property type="match status" value="4"/>
</dbReference>
<evidence type="ECO:0000256" key="1">
    <source>
        <dbReference type="ARBA" id="ARBA00022737"/>
    </source>
</evidence>
<dbReference type="GO" id="GO:0009451">
    <property type="term" value="P:RNA modification"/>
    <property type="evidence" value="ECO:0007669"/>
    <property type="project" value="InterPro"/>
</dbReference>
<dbReference type="FunFam" id="1.25.40.10:FF:000073">
    <property type="entry name" value="Pentatricopeptide repeat-containing protein chloroplastic"/>
    <property type="match status" value="1"/>
</dbReference>
<comment type="caution">
    <text evidence="3">The sequence shown here is derived from an EMBL/GenBank/DDBJ whole genome shotgun (WGS) entry which is preliminary data.</text>
</comment>
<keyword evidence="4" id="KW-1185">Reference proteome</keyword>
<evidence type="ECO:0000313" key="4">
    <source>
        <dbReference type="Proteomes" id="UP000436088"/>
    </source>
</evidence>
<dbReference type="PANTHER" id="PTHR47926">
    <property type="entry name" value="PENTATRICOPEPTIDE REPEAT-CONTAINING PROTEIN"/>
    <property type="match status" value="1"/>
</dbReference>
<gene>
    <name evidence="3" type="ORF">F3Y22_tig00110482pilonHSYRG00643</name>
</gene>
<dbReference type="InterPro" id="IPR002885">
    <property type="entry name" value="PPR_rpt"/>
</dbReference>
<sequence length="369" mass="41074">MRTACLFPNHYTFSAVLSACASTSVLLHGQQIHCLISKQGYESFVLVGSALVNMYAKCRDMDMAEKVFVGLPERNAVSWNSMIVGCLLNGLHVNAHFLFREVIREGVFRPNQVSFSSVLSASANVGALEFGKQEHGIEGRDVIPWNVVLMGCVYNENFEEACNYLWIMKRTCLSPDEASYSTALHASTHLAALDQGTLIHNQIIKSGFSTNTSIASSLITMYAKSFGLTGRIEEGHAYFNSIEKVHAIIPGHEHYACMVDLLGRSGQLDKARRFIAQMPIKPNTSVWGELLGACANYGNLEMGIEVAGRLFELEPHNPVHDKSHARTDEIYEMMKKVNKMVKNKGYVPQKQFAINSAEEFKEESLWSHS</sequence>
<dbReference type="PROSITE" id="PS51375">
    <property type="entry name" value="PPR"/>
    <property type="match status" value="1"/>
</dbReference>
<evidence type="ECO:0008006" key="5">
    <source>
        <dbReference type="Google" id="ProtNLM"/>
    </source>
</evidence>
<dbReference type="Proteomes" id="UP000436088">
    <property type="component" value="Unassembled WGS sequence"/>
</dbReference>
<keyword evidence="1" id="KW-0677">Repeat</keyword>
<dbReference type="InterPro" id="IPR011990">
    <property type="entry name" value="TPR-like_helical_dom_sf"/>
</dbReference>
<name>A0A6A3AG20_HIBSY</name>
<evidence type="ECO:0000313" key="3">
    <source>
        <dbReference type="EMBL" id="KAE8702687.1"/>
    </source>
</evidence>
<protein>
    <recommendedName>
        <fullName evidence="5">Pentatricopeptide repeat-containing protein</fullName>
    </recommendedName>
</protein>
<organism evidence="3 4">
    <name type="scientific">Hibiscus syriacus</name>
    <name type="common">Rose of Sharon</name>
    <dbReference type="NCBI Taxonomy" id="106335"/>
    <lineage>
        <taxon>Eukaryota</taxon>
        <taxon>Viridiplantae</taxon>
        <taxon>Streptophyta</taxon>
        <taxon>Embryophyta</taxon>
        <taxon>Tracheophyta</taxon>
        <taxon>Spermatophyta</taxon>
        <taxon>Magnoliopsida</taxon>
        <taxon>eudicotyledons</taxon>
        <taxon>Gunneridae</taxon>
        <taxon>Pentapetalae</taxon>
        <taxon>rosids</taxon>
        <taxon>malvids</taxon>
        <taxon>Malvales</taxon>
        <taxon>Malvaceae</taxon>
        <taxon>Malvoideae</taxon>
        <taxon>Hibiscus</taxon>
    </lineage>
</organism>
<dbReference type="Gene3D" id="1.25.40.10">
    <property type="entry name" value="Tetratricopeptide repeat domain"/>
    <property type="match status" value="2"/>
</dbReference>
<reference evidence="3" key="1">
    <citation type="submission" date="2019-09" db="EMBL/GenBank/DDBJ databases">
        <title>Draft genome information of white flower Hibiscus syriacus.</title>
        <authorList>
            <person name="Kim Y.-M."/>
        </authorList>
    </citation>
    <scope>NUCLEOTIDE SEQUENCE [LARGE SCALE GENOMIC DNA]</scope>
    <source>
        <strain evidence="3">YM2019G1</strain>
    </source>
</reference>
<dbReference type="PANTHER" id="PTHR47926:SF347">
    <property type="entry name" value="PENTATRICOPEPTIDE REPEAT-CONTAINING PROTEIN"/>
    <property type="match status" value="1"/>
</dbReference>
<feature type="repeat" description="PPR" evidence="2">
    <location>
        <begin position="75"/>
        <end position="109"/>
    </location>
</feature>
<dbReference type="InterPro" id="IPR046960">
    <property type="entry name" value="PPR_At4g14850-like_plant"/>
</dbReference>
<dbReference type="AlphaFoldDB" id="A0A6A3AG20"/>
<evidence type="ECO:0000256" key="2">
    <source>
        <dbReference type="PROSITE-ProRule" id="PRU00708"/>
    </source>
</evidence>
<dbReference type="PROSITE" id="PS51257">
    <property type="entry name" value="PROKAR_LIPOPROTEIN"/>
    <property type="match status" value="1"/>
</dbReference>
<proteinExistence type="predicted"/>
<accession>A0A6A3AG20</accession>
<dbReference type="GO" id="GO:0003723">
    <property type="term" value="F:RNA binding"/>
    <property type="evidence" value="ECO:0007669"/>
    <property type="project" value="InterPro"/>
</dbReference>
<dbReference type="EMBL" id="VEPZ02001007">
    <property type="protein sequence ID" value="KAE8702687.1"/>
    <property type="molecule type" value="Genomic_DNA"/>
</dbReference>